<dbReference type="OMA" id="STHEKWF"/>
<reference evidence="7" key="2">
    <citation type="submission" date="2010-04" db="EMBL/GenBank/DDBJ databases">
        <authorList>
            <person name="Buell R."/>
            <person name="Hamilton J."/>
            <person name="Hostetler J."/>
        </authorList>
    </citation>
    <scope>NUCLEOTIDE SEQUENCE [LARGE SCALE GENOMIC DNA]</scope>
    <source>
        <strain evidence="7">DAOM:BR144</strain>
    </source>
</reference>
<name>K3XBX3_GLOUD</name>
<evidence type="ECO:0000256" key="1">
    <source>
        <dbReference type="ARBA" id="ARBA00010617"/>
    </source>
</evidence>
<evidence type="ECO:0000256" key="5">
    <source>
        <dbReference type="PIRSR" id="PIRSR602401-1"/>
    </source>
</evidence>
<evidence type="ECO:0000256" key="4">
    <source>
        <dbReference type="ARBA" id="ARBA00023004"/>
    </source>
</evidence>
<keyword evidence="7" id="KW-1185">Reference proteome</keyword>
<evidence type="ECO:0000313" key="7">
    <source>
        <dbReference type="Proteomes" id="UP000019132"/>
    </source>
</evidence>
<dbReference type="AlphaFoldDB" id="K3XBX3"/>
<dbReference type="EMBL" id="GL376630">
    <property type="status" value="NOT_ANNOTATED_CDS"/>
    <property type="molecule type" value="Genomic_DNA"/>
</dbReference>
<dbReference type="InterPro" id="IPR001128">
    <property type="entry name" value="Cyt_P450"/>
</dbReference>
<dbReference type="STRING" id="431595.K3XBX3"/>
<dbReference type="VEuPathDB" id="FungiDB:PYU1_G014691"/>
<keyword evidence="2 5" id="KW-0479">Metal-binding</keyword>
<accession>K3XBX3</accession>
<dbReference type="PANTHER" id="PTHR24296">
    <property type="entry name" value="CYTOCHROME P450"/>
    <property type="match status" value="1"/>
</dbReference>
<dbReference type="Gene3D" id="1.10.630.10">
    <property type="entry name" value="Cytochrome P450"/>
    <property type="match status" value="1"/>
</dbReference>
<keyword evidence="4 5" id="KW-0408">Iron</keyword>
<evidence type="ECO:0008006" key="8">
    <source>
        <dbReference type="Google" id="ProtNLM"/>
    </source>
</evidence>
<keyword evidence="3" id="KW-0560">Oxidoreductase</keyword>
<dbReference type="InParanoid" id="K3XBX3"/>
<dbReference type="GO" id="GO:0004497">
    <property type="term" value="F:monooxygenase activity"/>
    <property type="evidence" value="ECO:0007669"/>
    <property type="project" value="InterPro"/>
</dbReference>
<feature type="binding site" description="axial binding residue" evidence="5">
    <location>
        <position position="459"/>
    </location>
    <ligand>
        <name>heme</name>
        <dbReference type="ChEBI" id="CHEBI:30413"/>
    </ligand>
    <ligandPart>
        <name>Fe</name>
        <dbReference type="ChEBI" id="CHEBI:18248"/>
    </ligandPart>
</feature>
<dbReference type="eggNOG" id="KOG0157">
    <property type="taxonomic scope" value="Eukaryota"/>
</dbReference>
<dbReference type="Pfam" id="PF00067">
    <property type="entry name" value="p450"/>
    <property type="match status" value="1"/>
</dbReference>
<dbReference type="InterPro" id="IPR002401">
    <property type="entry name" value="Cyt_P450_E_grp-I"/>
</dbReference>
<dbReference type="PRINTS" id="PR00463">
    <property type="entry name" value="EP450I"/>
</dbReference>
<dbReference type="Proteomes" id="UP000019132">
    <property type="component" value="Unassembled WGS sequence"/>
</dbReference>
<proteinExistence type="inferred from homology"/>
<evidence type="ECO:0000313" key="6">
    <source>
        <dbReference type="EnsemblProtists" id="PYU1_T014722"/>
    </source>
</evidence>
<protein>
    <recommendedName>
        <fullName evidence="8">Cytochrome P450</fullName>
    </recommendedName>
</protein>
<dbReference type="HOGENOM" id="CLU_001570_27_2_1"/>
<dbReference type="GO" id="GO:0020037">
    <property type="term" value="F:heme binding"/>
    <property type="evidence" value="ECO:0007669"/>
    <property type="project" value="InterPro"/>
</dbReference>
<evidence type="ECO:0000256" key="2">
    <source>
        <dbReference type="ARBA" id="ARBA00022723"/>
    </source>
</evidence>
<dbReference type="GO" id="GO:0005506">
    <property type="term" value="F:iron ion binding"/>
    <property type="evidence" value="ECO:0007669"/>
    <property type="project" value="InterPro"/>
</dbReference>
<comment type="similarity">
    <text evidence="1">Belongs to the cytochrome P450 family.</text>
</comment>
<dbReference type="InterPro" id="IPR036396">
    <property type="entry name" value="Cyt_P450_sf"/>
</dbReference>
<reference evidence="7" key="1">
    <citation type="journal article" date="2010" name="Genome Biol.">
        <title>Genome sequence of the necrotrophic plant pathogen Pythium ultimum reveals original pathogenicity mechanisms and effector repertoire.</title>
        <authorList>
            <person name="Levesque C.A."/>
            <person name="Brouwer H."/>
            <person name="Cano L."/>
            <person name="Hamilton J.P."/>
            <person name="Holt C."/>
            <person name="Huitema E."/>
            <person name="Raffaele S."/>
            <person name="Robideau G.P."/>
            <person name="Thines M."/>
            <person name="Win J."/>
            <person name="Zerillo M.M."/>
            <person name="Beakes G.W."/>
            <person name="Boore J.L."/>
            <person name="Busam D."/>
            <person name="Dumas B."/>
            <person name="Ferriera S."/>
            <person name="Fuerstenberg S.I."/>
            <person name="Gachon C.M."/>
            <person name="Gaulin E."/>
            <person name="Govers F."/>
            <person name="Grenville-Briggs L."/>
            <person name="Horner N."/>
            <person name="Hostetler J."/>
            <person name="Jiang R.H."/>
            <person name="Johnson J."/>
            <person name="Krajaejun T."/>
            <person name="Lin H."/>
            <person name="Meijer H.J."/>
            <person name="Moore B."/>
            <person name="Morris P."/>
            <person name="Phuntmart V."/>
            <person name="Puiu D."/>
            <person name="Shetty J."/>
            <person name="Stajich J.E."/>
            <person name="Tripathy S."/>
            <person name="Wawra S."/>
            <person name="van West P."/>
            <person name="Whitty B.R."/>
            <person name="Coutinho P.M."/>
            <person name="Henrissat B."/>
            <person name="Martin F."/>
            <person name="Thomas P.D."/>
            <person name="Tyler B.M."/>
            <person name="De Vries R.P."/>
            <person name="Kamoun S."/>
            <person name="Yandell M."/>
            <person name="Tisserat N."/>
            <person name="Buell C.R."/>
        </authorList>
    </citation>
    <scope>NUCLEOTIDE SEQUENCE</scope>
    <source>
        <strain evidence="7">DAOM:BR144</strain>
    </source>
</reference>
<comment type="cofactor">
    <cofactor evidence="5">
        <name>heme</name>
        <dbReference type="ChEBI" id="CHEBI:30413"/>
    </cofactor>
</comment>
<organism evidence="6 7">
    <name type="scientific">Globisporangium ultimum (strain ATCC 200006 / CBS 805.95 / DAOM BR144)</name>
    <name type="common">Pythium ultimum</name>
    <dbReference type="NCBI Taxonomy" id="431595"/>
    <lineage>
        <taxon>Eukaryota</taxon>
        <taxon>Sar</taxon>
        <taxon>Stramenopiles</taxon>
        <taxon>Oomycota</taxon>
        <taxon>Peronosporomycetes</taxon>
        <taxon>Pythiales</taxon>
        <taxon>Pythiaceae</taxon>
        <taxon>Globisporangium</taxon>
    </lineage>
</organism>
<sequence>MLVSATVSFAQLATALIVVAATGAGFACLKWLRRKLEIADGLAPIPGPKGTFLLGVLPELIRNMSRFNHFQEDLMLQYGGRVKLPWHLFSDGSVYISDPKDVKHILTTNFNNYIKAEPLLATFSELFSKSFFGLNHAHSPDNGAMWKLQRQVASKVFTTNNFKLFSEQIFHKYSLQMVDIINAQGGKCDMLEVASQYALQAIFDVGCGVPLSEVDEQLGLSFLESMRFVVNNIVDRILAKPYYKYLWWCMPSEYRLMREVKVMTAIADKILERRLKETDEELAPRSDIMSLFIKKARELSVAEGSSVLDLDTVRSIFLTFIFAGWDTTSGSITYAFYALIQNPQAQEQLFDELENLQKSSLTYDDIKKLKYLDAVVSESMRLYPIVPFDKKMAAQDDHLPDGTFIPAGTEIVYSPWYMGRHNPIWGDDPMVFRPERWLEMKTRPSVYDFPAFQAGPRICIGMNMALLETKMFIAVMVNNFRAQIQDGEQLEDRGYAISPTLTLKDGLPLQMTPRQVACAF</sequence>
<keyword evidence="5" id="KW-0349">Heme</keyword>
<dbReference type="PRINTS" id="PR00385">
    <property type="entry name" value="P450"/>
</dbReference>
<evidence type="ECO:0000256" key="3">
    <source>
        <dbReference type="ARBA" id="ARBA00023002"/>
    </source>
</evidence>
<reference evidence="6" key="3">
    <citation type="submission" date="2015-02" db="UniProtKB">
        <authorList>
            <consortium name="EnsemblProtists"/>
        </authorList>
    </citation>
    <scope>IDENTIFICATION</scope>
    <source>
        <strain evidence="6">DAOM BR144</strain>
    </source>
</reference>
<dbReference type="EnsemblProtists" id="PYU1_T014722">
    <property type="protein sequence ID" value="PYU1_T014722"/>
    <property type="gene ID" value="PYU1_G014691"/>
</dbReference>
<dbReference type="SUPFAM" id="SSF48264">
    <property type="entry name" value="Cytochrome P450"/>
    <property type="match status" value="1"/>
</dbReference>
<dbReference type="GO" id="GO:0016705">
    <property type="term" value="F:oxidoreductase activity, acting on paired donors, with incorporation or reduction of molecular oxygen"/>
    <property type="evidence" value="ECO:0007669"/>
    <property type="project" value="InterPro"/>
</dbReference>